<dbReference type="Gene3D" id="2.60.40.10">
    <property type="entry name" value="Immunoglobulins"/>
    <property type="match status" value="1"/>
</dbReference>
<evidence type="ECO:0000256" key="1">
    <source>
        <dbReference type="ARBA" id="ARBA00008061"/>
    </source>
</evidence>
<comment type="similarity">
    <text evidence="1">Belongs to the glycosyl hydrolase 13 family.</text>
</comment>
<dbReference type="NCBIfam" id="TIGR02104">
    <property type="entry name" value="pulA_typeI"/>
    <property type="match status" value="1"/>
</dbReference>
<gene>
    <name evidence="10" type="ORF">UFOPK2370_00814</name>
</gene>
<sequence length="897" mass="97796">MKLTTLNHRVVLAIMTIFAVFATQFAAAPAKALANDTLTITVHYNRIAGDYDNWNLWIWKNMDTGADGAGAEVKFDGEDSFGKKVTFKLEGMKPFDNVGIIARLGNWSKKDVGSTWPNGGDRFIKNFDASGKAEIWLIEGDKEIYTKEPSIGAIKPQINSAILNDFKAVTLTLNNQYTLKGTATEDFTLTDAKGANVTISSVSLPAGKTASNFVTLNLAANVDIASAYTVNHPVYGKGSVAVGSIMDSKAFADAFTYTGNDLGNTYSPSKTDFRVWAPTATAVKLITYPTLTARTGTEINMTKAEKGTWTASVAGDQHLLAYVYRAEVGGLFREAVDPYVRATVIEGDRGVVVDLSRTNPARWTPGAANKPAFSGKPTDAVIYETHVRDLSIDSNSGIPVAHRGKFLAFTDYNTTTTQVVVNKKTKKKTVVKTKNPSGISAIKEMGISHIQFLPIYDYASVVEAKPTFNWGYDPKNFNVPEGSYATKPADPVNRIMELKTMIQSLHDNDIRVIMDVVYNHVWDAGSFSQEQLVPGYFFRRTSSGEYANGTGVGNETASERPMVRKFIVDSVKYWASEYNLDGYRFDLMGIHDITTMQQVRAELNKIDPTIIVLGEGWNMGEMIPDNQKAAQINALSLPGIGMFNDEIRDAIKGSVFDSGDRGWATGKFTSISGVKAGIAGNIAFDRFVNGRWTTIDPGQSVNYVEAHDNLSLYDKLKASKRGSTEAQLASFHRLSTSVIMLAQGMPFIQAGQEFLRTKLGDENSYKSSDAVNSLKWNSRATNIVSVNYYKALLAIRKAHPAFRMDTAAAVKANLKFLNVDEPVIAYSLDGKAVGDSWNTIVVAHNPSTSARTITLPSSGDWNVVVTGSRASEATITTLKGVTTVSVPALSTWVAHKQ</sequence>
<dbReference type="CDD" id="cd11341">
    <property type="entry name" value="AmyAc_Pullulanase_LD-like"/>
    <property type="match status" value="1"/>
</dbReference>
<evidence type="ECO:0000256" key="2">
    <source>
        <dbReference type="ARBA" id="ARBA00022729"/>
    </source>
</evidence>
<dbReference type="Gene3D" id="3.20.20.80">
    <property type="entry name" value="Glycosidases"/>
    <property type="match status" value="1"/>
</dbReference>
<evidence type="ECO:0000259" key="9">
    <source>
        <dbReference type="SMART" id="SM00642"/>
    </source>
</evidence>
<dbReference type="Pfam" id="PF00128">
    <property type="entry name" value="Alpha-amylase"/>
    <property type="match status" value="1"/>
</dbReference>
<dbReference type="Pfam" id="PF21653">
    <property type="entry name" value="pulA_all-beta"/>
    <property type="match status" value="1"/>
</dbReference>
<evidence type="ECO:0000313" key="10">
    <source>
        <dbReference type="EMBL" id="CAB4688870.1"/>
    </source>
</evidence>
<feature type="domain" description="Glycosyl hydrolase family 13 catalytic" evidence="9">
    <location>
        <begin position="434"/>
        <end position="796"/>
    </location>
</feature>
<dbReference type="Gene3D" id="2.60.40.1180">
    <property type="entry name" value="Golgi alpha-mannosidase II"/>
    <property type="match status" value="1"/>
</dbReference>
<evidence type="ECO:0000256" key="7">
    <source>
        <dbReference type="ARBA" id="ARBA00029618"/>
    </source>
</evidence>
<dbReference type="SUPFAM" id="SSF51445">
    <property type="entry name" value="(Trans)glycosidases"/>
    <property type="match status" value="1"/>
</dbReference>
<evidence type="ECO:0000256" key="4">
    <source>
        <dbReference type="ARBA" id="ARBA00023295"/>
    </source>
</evidence>
<dbReference type="InterPro" id="IPR013783">
    <property type="entry name" value="Ig-like_fold"/>
</dbReference>
<protein>
    <recommendedName>
        <fullName evidence="6">pullulanase</fullName>
        <ecNumber evidence="6">3.2.1.41</ecNumber>
    </recommendedName>
    <alternativeName>
        <fullName evidence="7">Alpha-dextrin endo-1,6-alpha-glucosidase</fullName>
    </alternativeName>
    <alternativeName>
        <fullName evidence="8">Pullulan 6-glucanohydrolase</fullName>
    </alternativeName>
</protein>
<dbReference type="InterPro" id="IPR005323">
    <property type="entry name" value="CBM41_pullulanase"/>
</dbReference>
<dbReference type="GO" id="GO:0030246">
    <property type="term" value="F:carbohydrate binding"/>
    <property type="evidence" value="ECO:0007669"/>
    <property type="project" value="InterPro"/>
</dbReference>
<dbReference type="AlphaFoldDB" id="A0A6J6NQ85"/>
<proteinExistence type="inferred from homology"/>
<dbReference type="Pfam" id="PF03714">
    <property type="entry name" value="PUD"/>
    <property type="match status" value="1"/>
</dbReference>
<organism evidence="10">
    <name type="scientific">freshwater metagenome</name>
    <dbReference type="NCBI Taxonomy" id="449393"/>
    <lineage>
        <taxon>unclassified sequences</taxon>
        <taxon>metagenomes</taxon>
        <taxon>ecological metagenomes</taxon>
    </lineage>
</organism>
<dbReference type="InterPro" id="IPR017853">
    <property type="entry name" value="GH"/>
</dbReference>
<dbReference type="SUPFAM" id="SSF81296">
    <property type="entry name" value="E set domains"/>
    <property type="match status" value="1"/>
</dbReference>
<keyword evidence="3" id="KW-0378">Hydrolase</keyword>
<evidence type="ECO:0000256" key="3">
    <source>
        <dbReference type="ARBA" id="ARBA00022801"/>
    </source>
</evidence>
<reference evidence="10" key="1">
    <citation type="submission" date="2020-05" db="EMBL/GenBank/DDBJ databases">
        <authorList>
            <person name="Chiriac C."/>
            <person name="Salcher M."/>
            <person name="Ghai R."/>
            <person name="Kavagutti S V."/>
        </authorList>
    </citation>
    <scope>NUCLEOTIDE SEQUENCE</scope>
</reference>
<evidence type="ECO:0000256" key="6">
    <source>
        <dbReference type="ARBA" id="ARBA00024062"/>
    </source>
</evidence>
<dbReference type="InterPro" id="IPR049117">
    <property type="entry name" value="pulA_all-beta"/>
</dbReference>
<name>A0A6J6NQ85_9ZZZZ</name>
<keyword evidence="2" id="KW-0732">Signal</keyword>
<dbReference type="EMBL" id="CAEZXK010000019">
    <property type="protein sequence ID" value="CAB4688870.1"/>
    <property type="molecule type" value="Genomic_DNA"/>
</dbReference>
<evidence type="ECO:0000256" key="5">
    <source>
        <dbReference type="ARBA" id="ARBA00023965"/>
    </source>
</evidence>
<keyword evidence="4" id="KW-0326">Glycosidase</keyword>
<evidence type="ECO:0000256" key="8">
    <source>
        <dbReference type="ARBA" id="ARBA00031076"/>
    </source>
</evidence>
<dbReference type="PANTHER" id="PTHR43002">
    <property type="entry name" value="GLYCOGEN DEBRANCHING ENZYME"/>
    <property type="match status" value="1"/>
</dbReference>
<dbReference type="InterPro" id="IPR013780">
    <property type="entry name" value="Glyco_hydro_b"/>
</dbReference>
<dbReference type="SMART" id="SM00642">
    <property type="entry name" value="Aamy"/>
    <property type="match status" value="1"/>
</dbReference>
<dbReference type="InterPro" id="IPR014756">
    <property type="entry name" value="Ig_E-set"/>
</dbReference>
<dbReference type="InterPro" id="IPR004193">
    <property type="entry name" value="Glyco_hydro_13_N"/>
</dbReference>
<dbReference type="InterPro" id="IPR011840">
    <property type="entry name" value="PulA_typeI"/>
</dbReference>
<dbReference type="InterPro" id="IPR013784">
    <property type="entry name" value="Carb-bd-like_fold"/>
</dbReference>
<dbReference type="SUPFAM" id="SSF49452">
    <property type="entry name" value="Starch-binding domain-like"/>
    <property type="match status" value="1"/>
</dbReference>
<dbReference type="Gene3D" id="2.60.40.1110">
    <property type="match status" value="1"/>
</dbReference>
<dbReference type="GO" id="GO:0005975">
    <property type="term" value="P:carbohydrate metabolic process"/>
    <property type="evidence" value="ECO:0007669"/>
    <property type="project" value="InterPro"/>
</dbReference>
<dbReference type="GO" id="GO:0051060">
    <property type="term" value="F:pullulanase activity"/>
    <property type="evidence" value="ECO:0007669"/>
    <property type="project" value="UniProtKB-EC"/>
</dbReference>
<dbReference type="CDD" id="cd10315">
    <property type="entry name" value="CBM41_pullulanase"/>
    <property type="match status" value="1"/>
</dbReference>
<dbReference type="CDD" id="cd02860">
    <property type="entry name" value="E_set_Pullulanase"/>
    <property type="match status" value="1"/>
</dbReference>
<dbReference type="Pfam" id="PF02922">
    <property type="entry name" value="CBM_48"/>
    <property type="match status" value="1"/>
</dbReference>
<accession>A0A6J6NQ85</accession>
<comment type="catalytic activity">
    <reaction evidence="5">
        <text>Hydrolysis of (1-&gt;6)-alpha-D-glucosidic linkages in pullulan, amylopectin and glycogen, and in the alpha- and beta-limit dextrins of amylopectin and glycogen.</text>
        <dbReference type="EC" id="3.2.1.41"/>
    </reaction>
</comment>
<dbReference type="EC" id="3.2.1.41" evidence="6"/>
<dbReference type="InterPro" id="IPR006047">
    <property type="entry name" value="GH13_cat_dom"/>
</dbReference>